<sequence length="52" mass="5733">MSLNQHVSELDKSIEARFRDHHAFDVITSMPGLGVIPGVVQHPALRRVASVL</sequence>
<keyword evidence="2" id="KW-1185">Reference proteome</keyword>
<dbReference type="EMBL" id="JACHJD010000007">
    <property type="protein sequence ID" value="MBB5105426.1"/>
    <property type="molecule type" value="Genomic_DNA"/>
</dbReference>
<proteinExistence type="predicted"/>
<dbReference type="RefSeq" id="WP_229878995.1">
    <property type="nucleotide sequence ID" value="NZ_BMSQ01000006.1"/>
</dbReference>
<dbReference type="AlphaFoldDB" id="A0A7W8AWW2"/>
<evidence type="ECO:0000313" key="1">
    <source>
        <dbReference type="EMBL" id="MBB5105426.1"/>
    </source>
</evidence>
<gene>
    <name evidence="1" type="ORF">FHS40_004521</name>
</gene>
<comment type="caution">
    <text evidence="1">The sequence shown here is derived from an EMBL/GenBank/DDBJ whole genome shotgun (WGS) entry which is preliminary data.</text>
</comment>
<evidence type="ECO:0000313" key="2">
    <source>
        <dbReference type="Proteomes" id="UP000549009"/>
    </source>
</evidence>
<accession>A0A7W8AWW2</accession>
<dbReference type="Proteomes" id="UP000549009">
    <property type="component" value="Unassembled WGS sequence"/>
</dbReference>
<name>A0A7W8AWW2_STRST</name>
<protein>
    <submittedName>
        <fullName evidence="1">Uncharacterized protein</fullName>
    </submittedName>
</protein>
<reference evidence="1 2" key="1">
    <citation type="submission" date="2020-08" db="EMBL/GenBank/DDBJ databases">
        <title>Genomic Encyclopedia of Type Strains, Phase III (KMG-III): the genomes of soil and plant-associated and newly described type strains.</title>
        <authorList>
            <person name="Whitman W."/>
        </authorList>
    </citation>
    <scope>NUCLEOTIDE SEQUENCE [LARGE SCALE GENOMIC DNA]</scope>
    <source>
        <strain evidence="1 2">CECT 3146</strain>
    </source>
</reference>
<organism evidence="1 2">
    <name type="scientific">Streptomyces spectabilis</name>
    <dbReference type="NCBI Taxonomy" id="68270"/>
    <lineage>
        <taxon>Bacteria</taxon>
        <taxon>Bacillati</taxon>
        <taxon>Actinomycetota</taxon>
        <taxon>Actinomycetes</taxon>
        <taxon>Kitasatosporales</taxon>
        <taxon>Streptomycetaceae</taxon>
        <taxon>Streptomyces</taxon>
    </lineage>
</organism>